<evidence type="ECO:0000256" key="1">
    <source>
        <dbReference type="ARBA" id="ARBA00008061"/>
    </source>
</evidence>
<dbReference type="InterPro" id="IPR006048">
    <property type="entry name" value="A-amylase/branching_C"/>
</dbReference>
<name>A0A2H0CWK0_9BACT</name>
<evidence type="ECO:0000259" key="4">
    <source>
        <dbReference type="SMART" id="SM00642"/>
    </source>
</evidence>
<accession>A0A2H0CWK0</accession>
<dbReference type="InterPro" id="IPR045857">
    <property type="entry name" value="O16G_dom_2"/>
</dbReference>
<dbReference type="CDD" id="cd11331">
    <property type="entry name" value="AmyAc_OligoGlu_like"/>
    <property type="match status" value="1"/>
</dbReference>
<protein>
    <submittedName>
        <fullName evidence="5">Alpha-amylase</fullName>
    </submittedName>
</protein>
<dbReference type="SUPFAM" id="SSF51445">
    <property type="entry name" value="(Trans)glycosidases"/>
    <property type="match status" value="1"/>
</dbReference>
<dbReference type="Gene3D" id="3.20.20.80">
    <property type="entry name" value="Glycosidases"/>
    <property type="match status" value="2"/>
</dbReference>
<comment type="caution">
    <text evidence="5">The sequence shown here is derived from an EMBL/GenBank/DDBJ whole genome shotgun (WGS) entry which is preliminary data.</text>
</comment>
<dbReference type="InterPro" id="IPR013780">
    <property type="entry name" value="Glyco_hydro_b"/>
</dbReference>
<dbReference type="Proteomes" id="UP000230638">
    <property type="component" value="Unassembled WGS sequence"/>
</dbReference>
<comment type="similarity">
    <text evidence="1">Belongs to the glycosyl hydrolase 13 family.</text>
</comment>
<dbReference type="AlphaFoldDB" id="A0A2H0CWK0"/>
<evidence type="ECO:0000313" key="6">
    <source>
        <dbReference type="Proteomes" id="UP000230638"/>
    </source>
</evidence>
<dbReference type="InterPro" id="IPR006047">
    <property type="entry name" value="GH13_cat_dom"/>
</dbReference>
<dbReference type="Pfam" id="PF00128">
    <property type="entry name" value="Alpha-amylase"/>
    <property type="match status" value="1"/>
</dbReference>
<evidence type="ECO:0000313" key="5">
    <source>
        <dbReference type="EMBL" id="PIP73798.1"/>
    </source>
</evidence>
<dbReference type="FunFam" id="3.90.400.10:FF:000002">
    <property type="entry name" value="Sucrose isomerase"/>
    <property type="match status" value="1"/>
</dbReference>
<sequence>MAETIVASASEHKTKNGTPEWVRRAVVYHIYPRSFKDTNGDGIGDIAGIIEKLDYLNDGTDASLGIGAVWLSPVYKSPMADFGYDISDFKDIDSIFGDMKTFERLVEEVHNRGMKLIMDFVPNHTSAEHPWFITSRSSKKNPKHDWYIWKDPKPDGSPPNNWLSRFGGPAWEYDEKRKQYYLHTFAVSQPDLNWRNPDVKEEMLITLEFWLAKGVDGFRTDSIYHLLKDDKFRNDPENPNYVLGKDDPYDVLLHIFSEGRPELAEATNGICEVLGKYGDRFMVSEAYLDIPEMNKMYKACYHKVHAPMNFNLISMPWIANIYREFIDEFEKVLLEEDWPNYIIGNHDRSRVATRLGPERIRGAAMLLLTLRGMPFIYYGDELGMEDVRIPPNKVKDPWEKGAPGMGLGRDAERTPMQWNGGANAGFSTAEPWLPVSEAYQKMNVASESDDPRSIFNLYRFLIHFRQQSEALLHGSYRSVDTNNHHVFAFMRESEDEQLFILMNFAPNEQTIDTGIERGSVVCNTFLDRKSGEQVDLKNFTLRPNEGCVIDIS</sequence>
<gene>
    <name evidence="5" type="ORF">COW88_00770</name>
</gene>
<dbReference type="Pfam" id="PF02806">
    <property type="entry name" value="Alpha-amylase_C"/>
    <property type="match status" value="1"/>
</dbReference>
<dbReference type="GO" id="GO:0016798">
    <property type="term" value="F:hydrolase activity, acting on glycosyl bonds"/>
    <property type="evidence" value="ECO:0007669"/>
    <property type="project" value="UniProtKB-KW"/>
</dbReference>
<dbReference type="InterPro" id="IPR017853">
    <property type="entry name" value="GH"/>
</dbReference>
<keyword evidence="3" id="KW-0326">Glycosidase</keyword>
<dbReference type="SUPFAM" id="SSF51011">
    <property type="entry name" value="Glycosyl hydrolase domain"/>
    <property type="match status" value="1"/>
</dbReference>
<dbReference type="EMBL" id="PCTL01000006">
    <property type="protein sequence ID" value="PIP73798.1"/>
    <property type="molecule type" value="Genomic_DNA"/>
</dbReference>
<dbReference type="Gene3D" id="3.90.400.10">
    <property type="entry name" value="Oligo-1,6-glucosidase, Domain 2"/>
    <property type="match status" value="1"/>
</dbReference>
<dbReference type="SMART" id="SM00642">
    <property type="entry name" value="Aamy"/>
    <property type="match status" value="1"/>
</dbReference>
<proteinExistence type="inferred from homology"/>
<reference evidence="5 6" key="1">
    <citation type="submission" date="2017-09" db="EMBL/GenBank/DDBJ databases">
        <title>Depth-based differentiation of microbial function through sediment-hosted aquifers and enrichment of novel symbionts in the deep terrestrial subsurface.</title>
        <authorList>
            <person name="Probst A.J."/>
            <person name="Ladd B."/>
            <person name="Jarett J.K."/>
            <person name="Geller-Mcgrath D.E."/>
            <person name="Sieber C.M."/>
            <person name="Emerson J.B."/>
            <person name="Anantharaman K."/>
            <person name="Thomas B.C."/>
            <person name="Malmstrom R."/>
            <person name="Stieglmeier M."/>
            <person name="Klingl A."/>
            <person name="Woyke T."/>
            <person name="Ryan C.M."/>
            <person name="Banfield J.F."/>
        </authorList>
    </citation>
    <scope>NUCLEOTIDE SEQUENCE [LARGE SCALE GENOMIC DNA]</scope>
    <source>
        <strain evidence="5">CG22_combo_CG10-13_8_21_14_all_47_15</strain>
    </source>
</reference>
<keyword evidence="2" id="KW-0378">Hydrolase</keyword>
<dbReference type="PANTHER" id="PTHR10357">
    <property type="entry name" value="ALPHA-AMYLASE FAMILY MEMBER"/>
    <property type="match status" value="1"/>
</dbReference>
<organism evidence="5 6">
    <name type="scientific">Candidatus Lloydbacteria bacterium CG22_combo_CG10-13_8_21_14_all_47_15</name>
    <dbReference type="NCBI Taxonomy" id="1974635"/>
    <lineage>
        <taxon>Bacteria</taxon>
        <taxon>Candidatus Lloydiibacteriota</taxon>
    </lineage>
</organism>
<evidence type="ECO:0000256" key="2">
    <source>
        <dbReference type="ARBA" id="ARBA00022801"/>
    </source>
</evidence>
<feature type="domain" description="Glycosyl hydrolase family 13 catalytic" evidence="4">
    <location>
        <begin position="29"/>
        <end position="413"/>
    </location>
</feature>
<dbReference type="Gene3D" id="2.60.40.1180">
    <property type="entry name" value="Golgi alpha-mannosidase II"/>
    <property type="match status" value="1"/>
</dbReference>
<dbReference type="PANTHER" id="PTHR10357:SF179">
    <property type="entry name" value="NEUTRAL AND BASIC AMINO ACID TRANSPORT PROTEIN RBAT"/>
    <property type="match status" value="1"/>
</dbReference>
<evidence type="ECO:0000256" key="3">
    <source>
        <dbReference type="ARBA" id="ARBA00023295"/>
    </source>
</evidence>
<dbReference type="GO" id="GO:0005975">
    <property type="term" value="P:carbohydrate metabolic process"/>
    <property type="evidence" value="ECO:0007669"/>
    <property type="project" value="InterPro"/>
</dbReference>